<dbReference type="InterPro" id="IPR002686">
    <property type="entry name" value="Transposase_17"/>
</dbReference>
<dbReference type="PANTHER" id="PTHR33360">
    <property type="entry name" value="TRANSPOSASE FOR INSERTION SEQUENCE ELEMENT IS200"/>
    <property type="match status" value="1"/>
</dbReference>
<accession>A0ABZ0IME9</accession>
<evidence type="ECO:0000313" key="2">
    <source>
        <dbReference type="EMBL" id="WOK05495.1"/>
    </source>
</evidence>
<evidence type="ECO:0000259" key="1">
    <source>
        <dbReference type="SMART" id="SM01321"/>
    </source>
</evidence>
<protein>
    <submittedName>
        <fullName evidence="2">IS200/IS605 family transposase</fullName>
    </submittedName>
</protein>
<dbReference type="Proteomes" id="UP001302349">
    <property type="component" value="Chromosome"/>
</dbReference>
<dbReference type="Gene3D" id="3.30.70.1290">
    <property type="entry name" value="Transposase IS200-like"/>
    <property type="match status" value="1"/>
</dbReference>
<dbReference type="RefSeq" id="WP_317488256.1">
    <property type="nucleotide sequence ID" value="NZ_CP136051.1"/>
</dbReference>
<dbReference type="PANTHER" id="PTHR33360:SF2">
    <property type="entry name" value="TRANSPOSASE FOR INSERTION SEQUENCE ELEMENT IS200"/>
    <property type="match status" value="1"/>
</dbReference>
<reference evidence="2 3" key="1">
    <citation type="journal article" date="2023" name="Microbiol. Resour. Announc.">
        <title>Complete Genome Sequence of Imperialibacter roseus strain P4T.</title>
        <authorList>
            <person name="Tizabi D.R."/>
            <person name="Bachvaroff T."/>
            <person name="Hill R.T."/>
        </authorList>
    </citation>
    <scope>NUCLEOTIDE SEQUENCE [LARGE SCALE GENOMIC DNA]</scope>
    <source>
        <strain evidence="2 3">P4T</strain>
    </source>
</reference>
<gene>
    <name evidence="2" type="primary">tnpA</name>
    <name evidence="2" type="ORF">RT717_20690</name>
</gene>
<dbReference type="NCBIfam" id="NF033573">
    <property type="entry name" value="transpos_IS200"/>
    <property type="match status" value="1"/>
</dbReference>
<dbReference type="SMART" id="SM01321">
    <property type="entry name" value="Y1_Tnp"/>
    <property type="match status" value="1"/>
</dbReference>
<evidence type="ECO:0000313" key="3">
    <source>
        <dbReference type="Proteomes" id="UP001302349"/>
    </source>
</evidence>
<feature type="domain" description="Transposase IS200-like" evidence="1">
    <location>
        <begin position="5"/>
        <end position="119"/>
    </location>
</feature>
<dbReference type="InterPro" id="IPR036515">
    <property type="entry name" value="Transposase_17_sf"/>
</dbReference>
<proteinExistence type="predicted"/>
<sequence length="147" mass="17180">MPHSYHRIWIHAIWATKERQPLIHQSVERKIYDFMTGQFTEMGCAVRIINGMEDHVHCLFLLNAQTSIAEVIKQVKGSSSHWINEQQLIKDRFSWQTGYAVYSVSESVMETVFQYIKNQKRHHKTRSFQVELDGLNQLHKLGGVPLS</sequence>
<organism evidence="2 3">
    <name type="scientific">Imperialibacter roseus</name>
    <dbReference type="NCBI Taxonomy" id="1324217"/>
    <lineage>
        <taxon>Bacteria</taxon>
        <taxon>Pseudomonadati</taxon>
        <taxon>Bacteroidota</taxon>
        <taxon>Cytophagia</taxon>
        <taxon>Cytophagales</taxon>
        <taxon>Flammeovirgaceae</taxon>
        <taxon>Imperialibacter</taxon>
    </lineage>
</organism>
<keyword evidence="3" id="KW-1185">Reference proteome</keyword>
<name>A0ABZ0IME9_9BACT</name>
<dbReference type="Pfam" id="PF01797">
    <property type="entry name" value="Y1_Tnp"/>
    <property type="match status" value="1"/>
</dbReference>
<dbReference type="SUPFAM" id="SSF143422">
    <property type="entry name" value="Transposase IS200-like"/>
    <property type="match status" value="1"/>
</dbReference>
<dbReference type="EMBL" id="CP136051">
    <property type="protein sequence ID" value="WOK05495.1"/>
    <property type="molecule type" value="Genomic_DNA"/>
</dbReference>